<evidence type="ECO:0000313" key="3">
    <source>
        <dbReference type="EMBL" id="EOA82310.1"/>
    </source>
</evidence>
<dbReference type="STRING" id="671987.R0IA07"/>
<keyword evidence="2" id="KW-0732">Signal</keyword>
<sequence length="397" mass="43165">MHSRLVFLTAAAASLSFVRSEDICYSYGVDFVDEGSYFINSESTDDFTAVSYFKGCNQDMADVLLVAPEDTPGETEFLCERIPTTPDNQNQMSTCPIKKNQMSSGHWLLLVLGNNGKGGQPFAWQRDLYLTVGPQITTTYTPTLTMSITTTPTITEMTTTTFTDVITTGPFSTVTMPSGTAKKIKTVTPKAVTTTSTKTMTRTKVSTTKVTGYTTKTVTATCTTPEHTGKPDKPCEYSPTKLHPAALVTPTSIPKWRRFSPRSDREVDYEWARARVEAAKQRRAEALQRRTPDAPTVTVTYDTPVPTTTTLTADATTTTETVLESTTSTSTIPAPTVLSGILTMTTTLPTPTKTKLKLGYATTTKVITFGATYTKTTTVTPPASITACKKNGGHYWS</sequence>
<feature type="region of interest" description="Disordered" evidence="1">
    <location>
        <begin position="285"/>
        <end position="305"/>
    </location>
</feature>
<dbReference type="Proteomes" id="UP000016935">
    <property type="component" value="Unassembled WGS sequence"/>
</dbReference>
<evidence type="ECO:0000256" key="2">
    <source>
        <dbReference type="SAM" id="SignalP"/>
    </source>
</evidence>
<evidence type="ECO:0000256" key="1">
    <source>
        <dbReference type="SAM" id="MobiDB-lite"/>
    </source>
</evidence>
<dbReference type="OrthoDB" id="3937708at2759"/>
<dbReference type="eggNOG" id="ENOG502SJFI">
    <property type="taxonomic scope" value="Eukaryota"/>
</dbReference>
<organism evidence="3 4">
    <name type="scientific">Exserohilum turcicum (strain 28A)</name>
    <name type="common">Northern leaf blight fungus</name>
    <name type="synonym">Setosphaeria turcica</name>
    <dbReference type="NCBI Taxonomy" id="671987"/>
    <lineage>
        <taxon>Eukaryota</taxon>
        <taxon>Fungi</taxon>
        <taxon>Dikarya</taxon>
        <taxon>Ascomycota</taxon>
        <taxon>Pezizomycotina</taxon>
        <taxon>Dothideomycetes</taxon>
        <taxon>Pleosporomycetidae</taxon>
        <taxon>Pleosporales</taxon>
        <taxon>Pleosporineae</taxon>
        <taxon>Pleosporaceae</taxon>
        <taxon>Exserohilum</taxon>
    </lineage>
</organism>
<protein>
    <submittedName>
        <fullName evidence="3">Uncharacterized protein</fullName>
    </submittedName>
</protein>
<feature type="chain" id="PRO_5004352864" evidence="2">
    <location>
        <begin position="21"/>
        <end position="397"/>
    </location>
</feature>
<reference evidence="3 4" key="1">
    <citation type="journal article" date="2012" name="PLoS Pathog.">
        <title>Diverse lifestyles and strategies of plant pathogenesis encoded in the genomes of eighteen Dothideomycetes fungi.</title>
        <authorList>
            <person name="Ohm R.A."/>
            <person name="Feau N."/>
            <person name="Henrissat B."/>
            <person name="Schoch C.L."/>
            <person name="Horwitz B.A."/>
            <person name="Barry K.W."/>
            <person name="Condon B.J."/>
            <person name="Copeland A.C."/>
            <person name="Dhillon B."/>
            <person name="Glaser F."/>
            <person name="Hesse C.N."/>
            <person name="Kosti I."/>
            <person name="LaButti K."/>
            <person name="Lindquist E.A."/>
            <person name="Lucas S."/>
            <person name="Salamov A.A."/>
            <person name="Bradshaw R.E."/>
            <person name="Ciuffetti L."/>
            <person name="Hamelin R.C."/>
            <person name="Kema G.H.J."/>
            <person name="Lawrence C."/>
            <person name="Scott J.A."/>
            <person name="Spatafora J.W."/>
            <person name="Turgeon B.G."/>
            <person name="de Wit P.J.G.M."/>
            <person name="Zhong S."/>
            <person name="Goodwin S.B."/>
            <person name="Grigoriev I.V."/>
        </authorList>
    </citation>
    <scope>NUCLEOTIDE SEQUENCE [LARGE SCALE GENOMIC DNA]</scope>
    <source>
        <strain evidence="4">28A</strain>
    </source>
</reference>
<proteinExistence type="predicted"/>
<dbReference type="GeneID" id="19395888"/>
<feature type="compositionally biased region" description="Low complexity" evidence="1">
    <location>
        <begin position="293"/>
        <end position="305"/>
    </location>
</feature>
<dbReference type="EMBL" id="KB908855">
    <property type="protein sequence ID" value="EOA82310.1"/>
    <property type="molecule type" value="Genomic_DNA"/>
</dbReference>
<keyword evidence="4" id="KW-1185">Reference proteome</keyword>
<gene>
    <name evidence="3" type="ORF">SETTUDRAFT_122653</name>
</gene>
<feature type="signal peptide" evidence="2">
    <location>
        <begin position="1"/>
        <end position="20"/>
    </location>
</feature>
<name>R0IA07_EXST2</name>
<evidence type="ECO:0000313" key="4">
    <source>
        <dbReference type="Proteomes" id="UP000016935"/>
    </source>
</evidence>
<dbReference type="HOGENOM" id="CLU_056960_1_0_1"/>
<reference evidence="3 4" key="2">
    <citation type="journal article" date="2013" name="PLoS Genet.">
        <title>Comparative genome structure, secondary metabolite, and effector coding capacity across Cochliobolus pathogens.</title>
        <authorList>
            <person name="Condon B.J."/>
            <person name="Leng Y."/>
            <person name="Wu D."/>
            <person name="Bushley K.E."/>
            <person name="Ohm R.A."/>
            <person name="Otillar R."/>
            <person name="Martin J."/>
            <person name="Schackwitz W."/>
            <person name="Grimwood J."/>
            <person name="MohdZainudin N."/>
            <person name="Xue C."/>
            <person name="Wang R."/>
            <person name="Manning V.A."/>
            <person name="Dhillon B."/>
            <person name="Tu Z.J."/>
            <person name="Steffenson B.J."/>
            <person name="Salamov A."/>
            <person name="Sun H."/>
            <person name="Lowry S."/>
            <person name="LaButti K."/>
            <person name="Han J."/>
            <person name="Copeland A."/>
            <person name="Lindquist E."/>
            <person name="Barry K."/>
            <person name="Schmutz J."/>
            <person name="Baker S.E."/>
            <person name="Ciuffetti L.M."/>
            <person name="Grigoriev I.V."/>
            <person name="Zhong S."/>
            <person name="Turgeon B.G."/>
        </authorList>
    </citation>
    <scope>NUCLEOTIDE SEQUENCE [LARGE SCALE GENOMIC DNA]</scope>
    <source>
        <strain evidence="4">28A</strain>
    </source>
</reference>
<accession>R0IA07</accession>
<dbReference type="AlphaFoldDB" id="R0IA07"/>
<dbReference type="RefSeq" id="XP_008030556.1">
    <property type="nucleotide sequence ID" value="XM_008032365.1"/>
</dbReference>